<keyword evidence="4" id="KW-0812">Transmembrane</keyword>
<evidence type="ECO:0000256" key="4">
    <source>
        <dbReference type="SAM" id="Phobius"/>
    </source>
</evidence>
<organism evidence="5 6">
    <name type="scientific">Taenia crassiceps</name>
    <dbReference type="NCBI Taxonomy" id="6207"/>
    <lineage>
        <taxon>Eukaryota</taxon>
        <taxon>Metazoa</taxon>
        <taxon>Spiralia</taxon>
        <taxon>Lophotrochozoa</taxon>
        <taxon>Platyhelminthes</taxon>
        <taxon>Cestoda</taxon>
        <taxon>Eucestoda</taxon>
        <taxon>Cyclophyllidea</taxon>
        <taxon>Taeniidae</taxon>
        <taxon>Taenia</taxon>
    </lineage>
</organism>
<evidence type="ECO:0000313" key="5">
    <source>
        <dbReference type="EMBL" id="KAL5112216.1"/>
    </source>
</evidence>
<keyword evidence="6" id="KW-1185">Reference proteome</keyword>
<dbReference type="EMBL" id="JAKROA010000001">
    <property type="protein sequence ID" value="KAL5112216.1"/>
    <property type="molecule type" value="Genomic_DNA"/>
</dbReference>
<evidence type="ECO:0000313" key="6">
    <source>
        <dbReference type="Proteomes" id="UP001651158"/>
    </source>
</evidence>
<evidence type="ECO:0000256" key="3">
    <source>
        <dbReference type="ARBA" id="ARBA00022525"/>
    </source>
</evidence>
<dbReference type="InterPro" id="IPR001955">
    <property type="entry name" value="Pancreatic_hormone-like"/>
</dbReference>
<keyword evidence="3" id="KW-0964">Secreted</keyword>
<proteinExistence type="inferred from homology"/>
<feature type="transmembrane region" description="Helical" evidence="4">
    <location>
        <begin position="15"/>
        <end position="32"/>
    </location>
</feature>
<keyword evidence="4" id="KW-0472">Membrane</keyword>
<keyword evidence="4" id="KW-1133">Transmembrane helix</keyword>
<evidence type="ECO:0000256" key="1">
    <source>
        <dbReference type="ARBA" id="ARBA00004613"/>
    </source>
</evidence>
<dbReference type="Proteomes" id="UP001651158">
    <property type="component" value="Unassembled WGS sequence"/>
</dbReference>
<sequence length="87" mass="9997">MVRKVTLAGIPTRPISWFGLVCLIVIVLSFVSKSEALFARSSVEEILPSKSGLTESRKQIFRNVKEFRRYLQRLDEWLAITGRPRFG</sequence>
<name>A0ABR4QR46_9CEST</name>
<evidence type="ECO:0000256" key="2">
    <source>
        <dbReference type="ARBA" id="ARBA00010022"/>
    </source>
</evidence>
<reference evidence="5 6" key="1">
    <citation type="journal article" date="2022" name="Front. Cell. Infect. Microbiol.">
        <title>The Genomes of Two Strains of Taenia crassiceps the Animal Model for the Study of Human Cysticercosis.</title>
        <authorList>
            <person name="Bobes R.J."/>
            <person name="Estrada K."/>
            <person name="Rios-Valencia D.G."/>
            <person name="Calderon-Gallegos A."/>
            <person name="de la Torre P."/>
            <person name="Carrero J.C."/>
            <person name="Sanchez-Flores A."/>
            <person name="Laclette J.P."/>
        </authorList>
    </citation>
    <scope>NUCLEOTIDE SEQUENCE [LARGE SCALE GENOMIC DNA]</scope>
    <source>
        <strain evidence="5">WFUcys</strain>
    </source>
</reference>
<dbReference type="Pfam" id="PF00159">
    <property type="entry name" value="Hormone_3"/>
    <property type="match status" value="1"/>
</dbReference>
<accession>A0ABR4QR46</accession>
<comment type="subcellular location">
    <subcellularLocation>
        <location evidence="1">Secreted</location>
    </subcellularLocation>
</comment>
<comment type="similarity">
    <text evidence="2">Belongs to the NPY family.</text>
</comment>
<protein>
    <submittedName>
        <fullName evidence="5">Uncharacterized protein</fullName>
    </submittedName>
</protein>
<gene>
    <name evidence="5" type="ORF">TcWFU_005798</name>
</gene>
<comment type="caution">
    <text evidence="5">The sequence shown here is derived from an EMBL/GenBank/DDBJ whole genome shotgun (WGS) entry which is preliminary data.</text>
</comment>
<dbReference type="PROSITE" id="PS50276">
    <property type="entry name" value="PANCREATIC_HORMONE_2"/>
    <property type="match status" value="1"/>
</dbReference>